<comment type="caution">
    <text evidence="10">The sequence shown here is derived from an EMBL/GenBank/DDBJ whole genome shotgun (WGS) entry which is preliminary data.</text>
</comment>
<accession>A0A0R1W5D4</accession>
<keyword evidence="3 7" id="KW-0678">Repressor</keyword>
<evidence type="ECO:0000256" key="1">
    <source>
        <dbReference type="ARBA" id="ARBA00010189"/>
    </source>
</evidence>
<evidence type="ECO:0000256" key="6">
    <source>
        <dbReference type="ARBA" id="ARBA00023163"/>
    </source>
</evidence>
<evidence type="ECO:0000313" key="11">
    <source>
        <dbReference type="Proteomes" id="UP000051315"/>
    </source>
</evidence>
<evidence type="ECO:0000256" key="7">
    <source>
        <dbReference type="PIRNR" id="PIRNR010607"/>
    </source>
</evidence>
<keyword evidence="4 7" id="KW-0805">Transcription regulation</keyword>
<keyword evidence="5 7" id="KW-0238">DNA-binding</keyword>
<keyword evidence="11" id="KW-1185">Reference proteome</keyword>
<reference evidence="10 11" key="1">
    <citation type="journal article" date="2015" name="Genome Announc.">
        <title>Expanding the biotechnology potential of lactobacilli through comparative genomics of 213 strains and associated genera.</title>
        <authorList>
            <person name="Sun Z."/>
            <person name="Harris H.M."/>
            <person name="McCann A."/>
            <person name="Guo C."/>
            <person name="Argimon S."/>
            <person name="Zhang W."/>
            <person name="Yang X."/>
            <person name="Jeffery I.B."/>
            <person name="Cooney J.C."/>
            <person name="Kagawa T.F."/>
            <person name="Liu W."/>
            <person name="Song Y."/>
            <person name="Salvetti E."/>
            <person name="Wrobel A."/>
            <person name="Rasinkangas P."/>
            <person name="Parkhill J."/>
            <person name="Rea M.C."/>
            <person name="O'Sullivan O."/>
            <person name="Ritari J."/>
            <person name="Douillard F.P."/>
            <person name="Paul Ross R."/>
            <person name="Yang R."/>
            <person name="Briner A.E."/>
            <person name="Felis G.E."/>
            <person name="de Vos W.M."/>
            <person name="Barrangou R."/>
            <person name="Klaenhammer T.R."/>
            <person name="Caufield P.W."/>
            <person name="Cui Y."/>
            <person name="Zhang H."/>
            <person name="O'Toole P.W."/>
        </authorList>
    </citation>
    <scope>NUCLEOTIDE SEQUENCE [LARGE SCALE GENOMIC DNA]</scope>
    <source>
        <strain evidence="10 11">DSM 17758</strain>
    </source>
</reference>
<dbReference type="Gene3D" id="1.10.1200.150">
    <property type="entry name" value="Transcriptional regulator CtsR, C-terminal domain"/>
    <property type="match status" value="1"/>
</dbReference>
<dbReference type="Pfam" id="PF17727">
    <property type="entry name" value="CtsR_C"/>
    <property type="match status" value="1"/>
</dbReference>
<dbReference type="EMBL" id="AZFX01000011">
    <property type="protein sequence ID" value="KRM12693.1"/>
    <property type="molecule type" value="Genomic_DNA"/>
</dbReference>
<feature type="domain" description="CtsR N-terminal HTH" evidence="8">
    <location>
        <begin position="5"/>
        <end position="74"/>
    </location>
</feature>
<evidence type="ECO:0000259" key="8">
    <source>
        <dbReference type="Pfam" id="PF05848"/>
    </source>
</evidence>
<protein>
    <recommendedName>
        <fullName evidence="2 7">Transcriptional regulator CtsR</fullName>
    </recommendedName>
</protein>
<evidence type="ECO:0000256" key="4">
    <source>
        <dbReference type="ARBA" id="ARBA00023015"/>
    </source>
</evidence>
<evidence type="ECO:0000259" key="9">
    <source>
        <dbReference type="Pfam" id="PF17727"/>
    </source>
</evidence>
<evidence type="ECO:0000256" key="2">
    <source>
        <dbReference type="ARBA" id="ARBA00014129"/>
    </source>
</evidence>
<dbReference type="STRING" id="1423735.FC15_GL000144"/>
<dbReference type="InterPro" id="IPR008463">
    <property type="entry name" value="CtsR"/>
</dbReference>
<dbReference type="RefSeq" id="WP_057823480.1">
    <property type="nucleotide sequence ID" value="NZ_AZFX01000011.1"/>
</dbReference>
<keyword evidence="6 7" id="KW-0804">Transcription</keyword>
<comment type="similarity">
    <text evidence="1 7">Belongs to the CtsR family.</text>
</comment>
<organism evidence="10 11">
    <name type="scientific">Lapidilactobacillus concavus DSM 17758</name>
    <dbReference type="NCBI Taxonomy" id="1423735"/>
    <lineage>
        <taxon>Bacteria</taxon>
        <taxon>Bacillati</taxon>
        <taxon>Bacillota</taxon>
        <taxon>Bacilli</taxon>
        <taxon>Lactobacillales</taxon>
        <taxon>Lactobacillaceae</taxon>
        <taxon>Lapidilactobacillus</taxon>
    </lineage>
</organism>
<dbReference type="GO" id="GO:0006355">
    <property type="term" value="P:regulation of DNA-templated transcription"/>
    <property type="evidence" value="ECO:0007669"/>
    <property type="project" value="UniProtKB-UniRule"/>
</dbReference>
<dbReference type="InterPro" id="IPR041908">
    <property type="entry name" value="CtsR_C_sf"/>
</dbReference>
<dbReference type="Proteomes" id="UP000051315">
    <property type="component" value="Unassembled WGS sequence"/>
</dbReference>
<feature type="domain" description="CtsR C-terminal dimerization" evidence="9">
    <location>
        <begin position="79"/>
        <end position="149"/>
    </location>
</feature>
<proteinExistence type="inferred from homology"/>
<dbReference type="InterPro" id="IPR041902">
    <property type="entry name" value="CtsR_N_sf"/>
</dbReference>
<evidence type="ECO:0000256" key="3">
    <source>
        <dbReference type="ARBA" id="ARBA00022491"/>
    </source>
</evidence>
<dbReference type="AlphaFoldDB" id="A0A0R1W5D4"/>
<dbReference type="PATRIC" id="fig|1423735.3.peg.146"/>
<evidence type="ECO:0000313" key="10">
    <source>
        <dbReference type="EMBL" id="KRM12693.1"/>
    </source>
</evidence>
<dbReference type="PIRSF" id="PIRSF010607">
    <property type="entry name" value="Txn_repr_CtsR"/>
    <property type="match status" value="1"/>
</dbReference>
<dbReference type="InterPro" id="IPR040465">
    <property type="entry name" value="CtsR_N"/>
</dbReference>
<dbReference type="Gene3D" id="3.30.56.130">
    <property type="entry name" value="Transcriptional regulator CtsR, winged HTH domain"/>
    <property type="match status" value="1"/>
</dbReference>
<gene>
    <name evidence="10" type="ORF">FC15_GL000144</name>
</gene>
<dbReference type="Pfam" id="PF05848">
    <property type="entry name" value="CtsR"/>
    <property type="match status" value="1"/>
</dbReference>
<name>A0A0R1W5D4_9LACO</name>
<dbReference type="InterPro" id="IPR041473">
    <property type="entry name" value="CtsR_C"/>
</dbReference>
<sequence length="157" mass="18312">MAGQNISDIIEAYLKQILAEQQQIEINRSEIAAQFNCVPSQINYVIKTRFNQQQGYWVESKRGGGGYIRIEKLQFNDLNHYIDQLLDFVDSRLTEDELQFFLQQLYDHDMITKREAQIVAVLAAHQTLNLDHRIAEETLRANLLIGLLNSLRYQRLS</sequence>
<evidence type="ECO:0000256" key="5">
    <source>
        <dbReference type="ARBA" id="ARBA00023125"/>
    </source>
</evidence>
<dbReference type="OrthoDB" id="1680813at2"/>
<dbReference type="GO" id="GO:0003677">
    <property type="term" value="F:DNA binding"/>
    <property type="evidence" value="ECO:0007669"/>
    <property type="project" value="UniProtKB-UniRule"/>
</dbReference>